<evidence type="ECO:0000313" key="1">
    <source>
        <dbReference type="EMBL" id="GAA3692280.1"/>
    </source>
</evidence>
<proteinExistence type="predicted"/>
<gene>
    <name evidence="1" type="ORF">GCM10022267_91870</name>
</gene>
<dbReference type="SUPFAM" id="SSF48452">
    <property type="entry name" value="TPR-like"/>
    <property type="match status" value="1"/>
</dbReference>
<protein>
    <recommendedName>
        <fullName evidence="3">Tetratricopeptide repeat-containing protein</fullName>
    </recommendedName>
</protein>
<dbReference type="EMBL" id="BAABBE010000136">
    <property type="protein sequence ID" value="GAA3692280.1"/>
    <property type="molecule type" value="Genomic_DNA"/>
</dbReference>
<keyword evidence="2" id="KW-1185">Reference proteome</keyword>
<name>A0ABP7CNK8_9PSEU</name>
<comment type="caution">
    <text evidence="1">The sequence shown here is derived from an EMBL/GenBank/DDBJ whole genome shotgun (WGS) entry which is preliminary data.</text>
</comment>
<evidence type="ECO:0008006" key="3">
    <source>
        <dbReference type="Google" id="ProtNLM"/>
    </source>
</evidence>
<dbReference type="Proteomes" id="UP001500711">
    <property type="component" value="Unassembled WGS sequence"/>
</dbReference>
<organism evidence="1 2">
    <name type="scientific">Lentzea roselyniae</name>
    <dbReference type="NCBI Taxonomy" id="531940"/>
    <lineage>
        <taxon>Bacteria</taxon>
        <taxon>Bacillati</taxon>
        <taxon>Actinomycetota</taxon>
        <taxon>Actinomycetes</taxon>
        <taxon>Pseudonocardiales</taxon>
        <taxon>Pseudonocardiaceae</taxon>
        <taxon>Lentzea</taxon>
    </lineage>
</organism>
<reference evidence="2" key="1">
    <citation type="journal article" date="2019" name="Int. J. Syst. Evol. Microbiol.">
        <title>The Global Catalogue of Microorganisms (GCM) 10K type strain sequencing project: providing services to taxonomists for standard genome sequencing and annotation.</title>
        <authorList>
            <consortium name="The Broad Institute Genomics Platform"/>
            <consortium name="The Broad Institute Genome Sequencing Center for Infectious Disease"/>
            <person name="Wu L."/>
            <person name="Ma J."/>
        </authorList>
    </citation>
    <scope>NUCLEOTIDE SEQUENCE [LARGE SCALE GENOMIC DNA]</scope>
    <source>
        <strain evidence="2">JCM 17494</strain>
    </source>
</reference>
<evidence type="ECO:0000313" key="2">
    <source>
        <dbReference type="Proteomes" id="UP001500711"/>
    </source>
</evidence>
<dbReference type="InterPro" id="IPR011990">
    <property type="entry name" value="TPR-like_helical_dom_sf"/>
</dbReference>
<sequence length="158" mass="17354">MRAFLLGQLAVAQAAMGNGRAARNTLATAEKELSRADGRSPGVAIYHPASLAHQQAVALASLGDHSAAIRLLEISLRHRPIHERRSRLITLGHLAELHARSGRLELACHTWHQFLDDYPLVTCRRADSVLRRMRARVRSHRTSSATQALSARAAEFSA</sequence>
<accession>A0ABP7CNK8</accession>
<dbReference type="Gene3D" id="1.25.40.10">
    <property type="entry name" value="Tetratricopeptide repeat domain"/>
    <property type="match status" value="1"/>
</dbReference>